<evidence type="ECO:0000313" key="3">
    <source>
        <dbReference type="Proteomes" id="UP000198329"/>
    </source>
</evidence>
<keyword evidence="3" id="KW-1185">Reference proteome</keyword>
<feature type="signal peptide" evidence="1">
    <location>
        <begin position="1"/>
        <end position="17"/>
    </location>
</feature>
<feature type="chain" id="PRO_5041940378" evidence="1">
    <location>
        <begin position="18"/>
        <end position="72"/>
    </location>
</feature>
<dbReference type="KEGG" id="png:PNIG_b0080"/>
<organism evidence="2 3">
    <name type="scientific">Pseudoalteromonas nigrifaciens</name>
    <dbReference type="NCBI Taxonomy" id="28109"/>
    <lineage>
        <taxon>Bacteria</taxon>
        <taxon>Pseudomonadati</taxon>
        <taxon>Pseudomonadota</taxon>
        <taxon>Gammaproteobacteria</taxon>
        <taxon>Alteromonadales</taxon>
        <taxon>Pseudoalteromonadaceae</taxon>
        <taxon>Pseudoalteromonas</taxon>
    </lineage>
</organism>
<evidence type="ECO:0000256" key="1">
    <source>
        <dbReference type="SAM" id="SignalP"/>
    </source>
</evidence>
<gene>
    <name evidence="2" type="ORF">PNIG_b0080</name>
</gene>
<keyword evidence="1" id="KW-0732">Signal</keyword>
<evidence type="ECO:0000313" key="2">
    <source>
        <dbReference type="EMBL" id="ASM55733.1"/>
    </source>
</evidence>
<accession>A0AAC9ULC2</accession>
<dbReference type="Proteomes" id="UP000198329">
    <property type="component" value="Chromosome II"/>
</dbReference>
<name>A0AAC9ULC2_9GAMM</name>
<sequence length="72" mass="8263">MKTFFALSLLISTGNLAFANSSTLQLEDVFTLEYANQLDITKDGKTVYFVRNRMDIKTDRKIGNIWTMNNSH</sequence>
<proteinExistence type="predicted"/>
<dbReference type="AlphaFoldDB" id="A0AAC9ULC2"/>
<dbReference type="EMBL" id="CP011037">
    <property type="protein sequence ID" value="ASM55733.1"/>
    <property type="molecule type" value="Genomic_DNA"/>
</dbReference>
<protein>
    <submittedName>
        <fullName evidence="2">Uncharacterized protein</fullName>
    </submittedName>
</protein>
<reference evidence="2 3" key="1">
    <citation type="submission" date="2015-03" db="EMBL/GenBank/DDBJ databases">
        <authorList>
            <person name="Xie B.-B."/>
            <person name="Rong J.-C."/>
            <person name="Qin Q.-L."/>
            <person name="Zhang Y.-Z."/>
        </authorList>
    </citation>
    <scope>NUCLEOTIDE SEQUENCE [LARGE SCALE GENOMIC DNA]</scope>
    <source>
        <strain evidence="2 3">KMM 661</strain>
    </source>
</reference>